<name>A0A972GXD9_9BACL</name>
<dbReference type="InterPro" id="IPR036374">
    <property type="entry name" value="OxRdtase_Mopterin-bd_sf"/>
</dbReference>
<dbReference type="Pfam" id="PF00174">
    <property type="entry name" value="Oxidored_molyb"/>
    <property type="match status" value="1"/>
</dbReference>
<feature type="domain" description="Oxidoreductase molybdopterin-binding" evidence="1">
    <location>
        <begin position="46"/>
        <end position="129"/>
    </location>
</feature>
<dbReference type="Gene3D" id="3.90.420.10">
    <property type="entry name" value="Oxidoreductase, molybdopterin-binding domain"/>
    <property type="match status" value="1"/>
</dbReference>
<dbReference type="SUPFAM" id="SSF56524">
    <property type="entry name" value="Oxidoreductase molybdopterin-binding domain"/>
    <property type="match status" value="1"/>
</dbReference>
<evidence type="ECO:0000259" key="1">
    <source>
        <dbReference type="Pfam" id="PF00174"/>
    </source>
</evidence>
<evidence type="ECO:0000313" key="2">
    <source>
        <dbReference type="EMBL" id="NOU92296.1"/>
    </source>
</evidence>
<evidence type="ECO:0000313" key="3">
    <source>
        <dbReference type="Proteomes" id="UP000641588"/>
    </source>
</evidence>
<organism evidence="2 3">
    <name type="scientific">Paenibacillus foliorum</name>
    <dbReference type="NCBI Taxonomy" id="2654974"/>
    <lineage>
        <taxon>Bacteria</taxon>
        <taxon>Bacillati</taxon>
        <taxon>Bacillota</taxon>
        <taxon>Bacilli</taxon>
        <taxon>Bacillales</taxon>
        <taxon>Paenibacillaceae</taxon>
        <taxon>Paenibacillus</taxon>
    </lineage>
</organism>
<keyword evidence="3" id="KW-1185">Reference proteome</keyword>
<dbReference type="EMBL" id="WHOD01000013">
    <property type="protein sequence ID" value="NOU92296.1"/>
    <property type="molecule type" value="Genomic_DNA"/>
</dbReference>
<sequence length="151" mass="17083">MKVSVYDELCGDAEFTVDELKALAPLHLSLKDRVQGVEGKAFDLLTWYGAWRQRQLANTDRTPVYMEVEAVDEFQAKIPWEQLGQAAFLYEQTGEPLKKGFPIRLYVPDGSSECLNVKSVVKIKFSYHGSSAEASYGFKNQVSIEDLKLKK</sequence>
<protein>
    <submittedName>
        <fullName evidence="2">Molybdopterin-dependent oxidoreductase</fullName>
    </submittedName>
</protein>
<dbReference type="Proteomes" id="UP000641588">
    <property type="component" value="Unassembled WGS sequence"/>
</dbReference>
<comment type="caution">
    <text evidence="2">The sequence shown here is derived from an EMBL/GenBank/DDBJ whole genome shotgun (WGS) entry which is preliminary data.</text>
</comment>
<proteinExistence type="predicted"/>
<gene>
    <name evidence="2" type="ORF">GC093_03470</name>
</gene>
<dbReference type="RefSeq" id="WP_171650476.1">
    <property type="nucleotide sequence ID" value="NZ_WHOD01000013.1"/>
</dbReference>
<accession>A0A972GXD9</accession>
<reference evidence="2" key="1">
    <citation type="submission" date="2019-10" db="EMBL/GenBank/DDBJ databases">
        <title>Description of Paenibacillus glebae sp. nov.</title>
        <authorList>
            <person name="Carlier A."/>
            <person name="Qi S."/>
        </authorList>
    </citation>
    <scope>NUCLEOTIDE SEQUENCE</scope>
    <source>
        <strain evidence="2">LMG 31456</strain>
    </source>
</reference>
<dbReference type="InterPro" id="IPR000572">
    <property type="entry name" value="OxRdtase_Mopterin-bd_dom"/>
</dbReference>
<dbReference type="AlphaFoldDB" id="A0A972GXD9"/>